<dbReference type="Gene3D" id="2.60.120.260">
    <property type="entry name" value="Galactose-binding domain-like"/>
    <property type="match status" value="1"/>
</dbReference>
<keyword evidence="3" id="KW-0326">Glycosidase</keyword>
<dbReference type="AlphaFoldDB" id="A0AAN9YU60"/>
<dbReference type="InterPro" id="IPR051913">
    <property type="entry name" value="GH2_Domain-Containing"/>
</dbReference>
<feature type="signal peptide" evidence="4">
    <location>
        <begin position="1"/>
        <end position="31"/>
    </location>
</feature>
<feature type="domain" description="Glycoside hydrolase family 2 catalytic" evidence="6">
    <location>
        <begin position="394"/>
        <end position="538"/>
    </location>
</feature>
<dbReference type="PANTHER" id="PTHR42732">
    <property type="entry name" value="BETA-GALACTOSIDASE"/>
    <property type="match status" value="1"/>
</dbReference>
<dbReference type="EMBL" id="JAKJXP020000003">
    <property type="protein sequence ID" value="KAK7757116.1"/>
    <property type="molecule type" value="Genomic_DNA"/>
</dbReference>
<dbReference type="GO" id="GO:0005975">
    <property type="term" value="P:carbohydrate metabolic process"/>
    <property type="evidence" value="ECO:0007669"/>
    <property type="project" value="InterPro"/>
</dbReference>
<dbReference type="InterPro" id="IPR006102">
    <property type="entry name" value="Ig-like_GH2"/>
</dbReference>
<dbReference type="Pfam" id="PF00703">
    <property type="entry name" value="Glyco_hydro_2"/>
    <property type="match status" value="1"/>
</dbReference>
<keyword evidence="4" id="KW-0732">Signal</keyword>
<dbReference type="GO" id="GO:0004553">
    <property type="term" value="F:hydrolase activity, hydrolyzing O-glycosyl compounds"/>
    <property type="evidence" value="ECO:0007669"/>
    <property type="project" value="InterPro"/>
</dbReference>
<dbReference type="NCBIfam" id="NF041463">
    <property type="entry name" value="GalB"/>
    <property type="match status" value="1"/>
</dbReference>
<feature type="domain" description="Glycoside hydrolase family 2" evidence="9">
    <location>
        <begin position="799"/>
        <end position="901"/>
    </location>
</feature>
<dbReference type="SUPFAM" id="SSF49373">
    <property type="entry name" value="Invasin/intimin cell-adhesion fragments"/>
    <property type="match status" value="1"/>
</dbReference>
<comment type="similarity">
    <text evidence="1">Belongs to the glycosyl hydrolase 2 family.</text>
</comment>
<feature type="domain" description="DUF4982" evidence="8">
    <location>
        <begin position="726"/>
        <end position="786"/>
    </location>
</feature>
<evidence type="ECO:0000313" key="10">
    <source>
        <dbReference type="EMBL" id="KAK7757116.1"/>
    </source>
</evidence>
<dbReference type="InterPro" id="IPR017853">
    <property type="entry name" value="GH"/>
</dbReference>
<name>A0AAN9YU60_9PEZI</name>
<dbReference type="SUPFAM" id="SSF51445">
    <property type="entry name" value="(Trans)glycosidases"/>
    <property type="match status" value="1"/>
</dbReference>
<dbReference type="InterPro" id="IPR040605">
    <property type="entry name" value="Glyco_hydro2_dom5"/>
</dbReference>
<organism evidence="10 11">
    <name type="scientific">Diatrype stigma</name>
    <dbReference type="NCBI Taxonomy" id="117547"/>
    <lineage>
        <taxon>Eukaryota</taxon>
        <taxon>Fungi</taxon>
        <taxon>Dikarya</taxon>
        <taxon>Ascomycota</taxon>
        <taxon>Pezizomycotina</taxon>
        <taxon>Sordariomycetes</taxon>
        <taxon>Xylariomycetidae</taxon>
        <taxon>Xylariales</taxon>
        <taxon>Diatrypaceae</taxon>
        <taxon>Diatrype</taxon>
    </lineage>
</organism>
<dbReference type="SUPFAM" id="SSF49785">
    <property type="entry name" value="Galactose-binding domain-like"/>
    <property type="match status" value="1"/>
</dbReference>
<dbReference type="InterPro" id="IPR032311">
    <property type="entry name" value="DUF4982"/>
</dbReference>
<keyword evidence="11" id="KW-1185">Reference proteome</keyword>
<dbReference type="Gene3D" id="3.20.20.80">
    <property type="entry name" value="Glycosidases"/>
    <property type="match status" value="1"/>
</dbReference>
<evidence type="ECO:0000259" key="7">
    <source>
        <dbReference type="Pfam" id="PF02837"/>
    </source>
</evidence>
<dbReference type="Pfam" id="PF16355">
    <property type="entry name" value="DUF4982"/>
    <property type="match status" value="1"/>
</dbReference>
<dbReference type="PANTHER" id="PTHR42732:SF1">
    <property type="entry name" value="BETA-MANNOSIDASE"/>
    <property type="match status" value="1"/>
</dbReference>
<evidence type="ECO:0000259" key="6">
    <source>
        <dbReference type="Pfam" id="PF02836"/>
    </source>
</evidence>
<evidence type="ECO:0000313" key="11">
    <source>
        <dbReference type="Proteomes" id="UP001320420"/>
    </source>
</evidence>
<dbReference type="PRINTS" id="PR00132">
    <property type="entry name" value="GLHYDRLASE2"/>
</dbReference>
<dbReference type="InterPro" id="IPR048229">
    <property type="entry name" value="GalB-like"/>
</dbReference>
<dbReference type="Pfam" id="PF02836">
    <property type="entry name" value="Glyco_hydro_2_C"/>
    <property type="match status" value="1"/>
</dbReference>
<evidence type="ECO:0000256" key="3">
    <source>
        <dbReference type="ARBA" id="ARBA00023295"/>
    </source>
</evidence>
<protein>
    <recommendedName>
        <fullName evidence="12">Beta-galactosidase</fullName>
    </recommendedName>
</protein>
<dbReference type="InterPro" id="IPR036156">
    <property type="entry name" value="Beta-gal/glucu_dom_sf"/>
</dbReference>
<evidence type="ECO:0008006" key="12">
    <source>
        <dbReference type="Google" id="ProtNLM"/>
    </source>
</evidence>
<dbReference type="InterPro" id="IPR006104">
    <property type="entry name" value="Glyco_hydro_2_N"/>
</dbReference>
<dbReference type="InterPro" id="IPR008979">
    <property type="entry name" value="Galactose-bd-like_sf"/>
</dbReference>
<gene>
    <name evidence="10" type="ORF">SLS62_000663</name>
</gene>
<dbReference type="InterPro" id="IPR006101">
    <property type="entry name" value="Glyco_hydro_2"/>
</dbReference>
<dbReference type="InterPro" id="IPR008964">
    <property type="entry name" value="Invasin/intimin_cell_adhesion"/>
</dbReference>
<feature type="domain" description="Glycosyl hydrolases family 2 sugar binding" evidence="7">
    <location>
        <begin position="156"/>
        <end position="233"/>
    </location>
</feature>
<dbReference type="Proteomes" id="UP001320420">
    <property type="component" value="Unassembled WGS sequence"/>
</dbReference>
<dbReference type="Pfam" id="PF18565">
    <property type="entry name" value="Glyco_hydro2_C5"/>
    <property type="match status" value="1"/>
</dbReference>
<proteinExistence type="inferred from homology"/>
<evidence type="ECO:0000256" key="4">
    <source>
        <dbReference type="SAM" id="SignalP"/>
    </source>
</evidence>
<dbReference type="InterPro" id="IPR006103">
    <property type="entry name" value="Glyco_hydro_2_cat"/>
</dbReference>
<sequence length="906" mass="97738">MSPLAQTVYKASGLVSLGLVLLLAHPPPAEAHAVNIKRASSSAPSASAGYVAAPPAAGGRERLSINADWRFSRFEENPDGLSYDDMKDWILPSANDFIVNGDKHERPSGTPPGGDVPYVQATFDDSEWEAVNLPHDWAIKGPFHAPGIPNSMGALPINGVGWYRKTLTVEPGDVGKSIFLDLDGAMSNAAVWVNGEFVGGWPYGYTSFRLDLTSYLKEGDNTLAIRMDNPLNFSRWYPGAGLYRNVWLVKVDPIHIAQYGTYITTPSVSAESADVDIVVEIENQSNETREVEVTTEIYVLDTTSRQPTGESVAAFSPATASVEGGSKQSVNASVSIANPQLWGPPPGQTPNLYVAVTTLSSAAAGNGSAAAAVIDTYSTPFGIRTITYSGETGISVNGQRVRIQGTDNHHDHGAIGAAFHWRAAERQLQTLAEMGCNALRMSHNPPAPELLELADQLGFLVMDEIFDVWYQQKISDDYHLYFADWHEPDLRNLVRRDRNHPSVIAWSFGNEIVEQKEASSGAIAQELHDIIASEDATRRSGAAMNNAGPNSTFAAALDLEGLNYQGEGRGESIWESAFPGFHAAFPDRVLWSTESASAVSTRGTYLFPVTSANSTDVGDEAGAGGDSADLIVSAYELYAVNWGATADKVFWQQDKYPYVAGEFVWTGWDYIGEPTPYDDDARSSYFGIIDLAGFKKDRFYIYQARWRSDLPMAHILPHWTWPDRVGEVTPVHVFTAADEAELFVNGESAGRQQRASASSYRFRWDEVTYAPGELRVVAYRDGAEWATETVVTAGAAAALTATADRDALAADGRDLAFVTVAVVDADGNPVPGASDSITFSIEGPGEIIATDNGDPADFVEFPSLTRDAFSGLALAVVRTRADQIGLITVSVAAEGLEGTTIMLQAS</sequence>
<dbReference type="InterPro" id="IPR013783">
    <property type="entry name" value="Ig-like_fold"/>
</dbReference>
<evidence type="ECO:0000259" key="8">
    <source>
        <dbReference type="Pfam" id="PF16355"/>
    </source>
</evidence>
<evidence type="ECO:0000259" key="9">
    <source>
        <dbReference type="Pfam" id="PF18565"/>
    </source>
</evidence>
<reference evidence="10 11" key="1">
    <citation type="submission" date="2024-02" db="EMBL/GenBank/DDBJ databases">
        <title>De novo assembly and annotation of 12 fungi associated with fruit tree decline syndrome in Ontario, Canada.</title>
        <authorList>
            <person name="Sulman M."/>
            <person name="Ellouze W."/>
            <person name="Ilyukhin E."/>
        </authorList>
    </citation>
    <scope>NUCLEOTIDE SEQUENCE [LARGE SCALE GENOMIC DNA]</scope>
    <source>
        <strain evidence="10 11">M11/M66-122</strain>
    </source>
</reference>
<dbReference type="Gene3D" id="2.60.40.10">
    <property type="entry name" value="Immunoglobulins"/>
    <property type="match status" value="3"/>
</dbReference>
<keyword evidence="2" id="KW-0378">Hydrolase</keyword>
<evidence type="ECO:0000256" key="2">
    <source>
        <dbReference type="ARBA" id="ARBA00022801"/>
    </source>
</evidence>
<dbReference type="Pfam" id="PF02837">
    <property type="entry name" value="Glyco_hydro_2_N"/>
    <property type="match status" value="1"/>
</dbReference>
<evidence type="ECO:0000256" key="1">
    <source>
        <dbReference type="ARBA" id="ARBA00007401"/>
    </source>
</evidence>
<feature type="domain" description="Glycoside hydrolase family 2 immunoglobulin-like beta-sandwich" evidence="5">
    <location>
        <begin position="262"/>
        <end position="384"/>
    </location>
</feature>
<evidence type="ECO:0000259" key="5">
    <source>
        <dbReference type="Pfam" id="PF00703"/>
    </source>
</evidence>
<comment type="caution">
    <text evidence="10">The sequence shown here is derived from an EMBL/GenBank/DDBJ whole genome shotgun (WGS) entry which is preliminary data.</text>
</comment>
<feature type="chain" id="PRO_5042895549" description="Beta-galactosidase" evidence="4">
    <location>
        <begin position="32"/>
        <end position="906"/>
    </location>
</feature>
<accession>A0AAN9YU60</accession>
<dbReference type="SUPFAM" id="SSF49303">
    <property type="entry name" value="beta-Galactosidase/glucuronidase domain"/>
    <property type="match status" value="1"/>
</dbReference>